<protein>
    <submittedName>
        <fullName evidence="1">Uncharacterized protein</fullName>
    </submittedName>
</protein>
<accession>A0A1H9QTR6</accession>
<gene>
    <name evidence="1" type="ORF">SAMN05661109_00662</name>
</gene>
<organism evidence="1 2">
    <name type="scientific">Corynebacterium cystitidis DSM 20524</name>
    <dbReference type="NCBI Taxonomy" id="1121357"/>
    <lineage>
        <taxon>Bacteria</taxon>
        <taxon>Bacillati</taxon>
        <taxon>Actinomycetota</taxon>
        <taxon>Actinomycetes</taxon>
        <taxon>Mycobacteriales</taxon>
        <taxon>Corynebacteriaceae</taxon>
        <taxon>Corynebacterium</taxon>
    </lineage>
</organism>
<evidence type="ECO:0000313" key="2">
    <source>
        <dbReference type="Proteomes" id="UP000198929"/>
    </source>
</evidence>
<sequence length="95" mass="10143">MTQIGDHTFEVDPAVLHPLIAAVRHDAAQLTTVGELVLPDIRFCRALSAAISRYDAASDALFTEAESIAESTEVMIEDAVAVDADTAASFERTLP</sequence>
<evidence type="ECO:0000313" key="1">
    <source>
        <dbReference type="EMBL" id="SER63767.1"/>
    </source>
</evidence>
<dbReference type="EMBL" id="FOGQ01000002">
    <property type="protein sequence ID" value="SER63767.1"/>
    <property type="molecule type" value="Genomic_DNA"/>
</dbReference>
<dbReference type="AlphaFoldDB" id="A0A1H9QTR6"/>
<name>A0A1H9QTR6_9CORY</name>
<proteinExistence type="predicted"/>
<keyword evidence="2" id="KW-1185">Reference proteome</keyword>
<reference evidence="2" key="1">
    <citation type="submission" date="2016-10" db="EMBL/GenBank/DDBJ databases">
        <authorList>
            <person name="Varghese N."/>
            <person name="Submissions S."/>
        </authorList>
    </citation>
    <scope>NUCLEOTIDE SEQUENCE [LARGE SCALE GENOMIC DNA]</scope>
    <source>
        <strain evidence="2">DSM 20524</strain>
    </source>
</reference>
<dbReference type="STRING" id="1121357.SAMN05661109_00662"/>
<dbReference type="RefSeq" id="WP_092256127.1">
    <property type="nucleotide sequence ID" value="NZ_CP047199.1"/>
</dbReference>
<dbReference type="Proteomes" id="UP000198929">
    <property type="component" value="Unassembled WGS sequence"/>
</dbReference>